<dbReference type="EC" id="7.2.1.1" evidence="8"/>
<reference evidence="12" key="1">
    <citation type="submission" date="2020-10" db="EMBL/GenBank/DDBJ databases">
        <authorList>
            <person name="Gilroy R."/>
        </authorList>
    </citation>
    <scope>NUCLEOTIDE SEQUENCE</scope>
    <source>
        <strain evidence="12">ChiHjej13B12-12457</strain>
    </source>
</reference>
<dbReference type="InterPro" id="IPR008703">
    <property type="entry name" value="NqrA"/>
</dbReference>
<feature type="domain" description="NqrA N-terminal barrel-sandwich hybrid" evidence="9">
    <location>
        <begin position="5"/>
        <end position="98"/>
    </location>
</feature>
<proteinExistence type="inferred from homology"/>
<evidence type="ECO:0000259" key="11">
    <source>
        <dbReference type="Pfam" id="PF24836"/>
    </source>
</evidence>
<dbReference type="Pfam" id="PF24836">
    <property type="entry name" value="NQRA_2nd"/>
    <property type="match status" value="1"/>
</dbReference>
<evidence type="ECO:0000259" key="9">
    <source>
        <dbReference type="Pfam" id="PF05896"/>
    </source>
</evidence>
<comment type="caution">
    <text evidence="12">The sequence shown here is derived from an EMBL/GenBank/DDBJ whole genome shotgun (WGS) entry which is preliminary data.</text>
</comment>
<keyword evidence="2 8" id="KW-1278">Translocase</keyword>
<dbReference type="InterPro" id="IPR011053">
    <property type="entry name" value="Single_hybrid_motif"/>
</dbReference>
<evidence type="ECO:0000313" key="13">
    <source>
        <dbReference type="Proteomes" id="UP000886744"/>
    </source>
</evidence>
<feature type="domain" description="Na(+)-translocating NADH-quinone reductase subunit A C-terminal" evidence="10">
    <location>
        <begin position="264"/>
        <end position="319"/>
    </location>
</feature>
<evidence type="ECO:0000256" key="8">
    <source>
        <dbReference type="HAMAP-Rule" id="MF_00425"/>
    </source>
</evidence>
<keyword evidence="3 8" id="KW-0520">NAD</keyword>
<evidence type="ECO:0000256" key="4">
    <source>
        <dbReference type="ARBA" id="ARBA00023053"/>
    </source>
</evidence>
<comment type="catalytic activity">
    <reaction evidence="8">
        <text>a ubiquinone + n Na(+)(in) + NADH + H(+) = a ubiquinol + n Na(+)(out) + NAD(+)</text>
        <dbReference type="Rhea" id="RHEA:47748"/>
        <dbReference type="Rhea" id="RHEA-COMP:9565"/>
        <dbReference type="Rhea" id="RHEA-COMP:9566"/>
        <dbReference type="ChEBI" id="CHEBI:15378"/>
        <dbReference type="ChEBI" id="CHEBI:16389"/>
        <dbReference type="ChEBI" id="CHEBI:17976"/>
        <dbReference type="ChEBI" id="CHEBI:29101"/>
        <dbReference type="ChEBI" id="CHEBI:57540"/>
        <dbReference type="ChEBI" id="CHEBI:57945"/>
        <dbReference type="EC" id="7.2.1.1"/>
    </reaction>
</comment>
<evidence type="ECO:0000256" key="2">
    <source>
        <dbReference type="ARBA" id="ARBA00022967"/>
    </source>
</evidence>
<evidence type="ECO:0000256" key="6">
    <source>
        <dbReference type="ARBA" id="ARBA00023075"/>
    </source>
</evidence>
<dbReference type="PANTHER" id="PTHR37839:SF1">
    <property type="entry name" value="NA(+)-TRANSLOCATING NADH-QUINONE REDUCTASE SUBUNIT A"/>
    <property type="match status" value="1"/>
</dbReference>
<dbReference type="HAMAP" id="MF_00425">
    <property type="entry name" value="NqrA"/>
    <property type="match status" value="1"/>
</dbReference>
<dbReference type="InterPro" id="IPR056148">
    <property type="entry name" value="NQRA_2nd"/>
</dbReference>
<gene>
    <name evidence="8" type="primary">nqrA</name>
    <name evidence="12" type="ORF">IAC94_01780</name>
</gene>
<name>A0A9D1E041_9BACT</name>
<dbReference type="InterPro" id="IPR056147">
    <property type="entry name" value="NQRA_N"/>
</dbReference>
<protein>
    <recommendedName>
        <fullName evidence="8">Na(+)-translocating NADH-quinone reductase subunit A</fullName>
        <shortName evidence="8">Na(+)-NQR subunit A</shortName>
        <shortName evidence="8">Na(+)-translocating NQR subunit A</shortName>
        <ecNumber evidence="8">7.2.1.1</ecNumber>
    </recommendedName>
    <alternativeName>
        <fullName evidence="8">NQR complex subunit A</fullName>
    </alternativeName>
    <alternativeName>
        <fullName evidence="8">NQR-1 subunit A</fullName>
    </alternativeName>
</protein>
<dbReference type="Pfam" id="PF05896">
    <property type="entry name" value="NQRA_N"/>
    <property type="match status" value="1"/>
</dbReference>
<dbReference type="Proteomes" id="UP000886744">
    <property type="component" value="Unassembled WGS sequence"/>
</dbReference>
<evidence type="ECO:0000313" key="12">
    <source>
        <dbReference type="EMBL" id="HIR62240.1"/>
    </source>
</evidence>
<comment type="function">
    <text evidence="8">NQR complex catalyzes the reduction of ubiquinone-1 to ubiquinol by two successive reactions, coupled with the transport of Na(+) ions from the cytoplasm to the periplasm. NqrA to NqrE are probably involved in the second step, the conversion of ubisemiquinone to ubiquinol.</text>
</comment>
<dbReference type="Pfam" id="PF11973">
    <property type="entry name" value="NQRA_SLBB"/>
    <property type="match status" value="1"/>
</dbReference>
<keyword evidence="7 8" id="KW-0739">Sodium transport</keyword>
<reference evidence="12" key="2">
    <citation type="journal article" date="2021" name="PeerJ">
        <title>Extensive microbial diversity within the chicken gut microbiome revealed by metagenomics and culture.</title>
        <authorList>
            <person name="Gilroy R."/>
            <person name="Ravi A."/>
            <person name="Getino M."/>
            <person name="Pursley I."/>
            <person name="Horton D.L."/>
            <person name="Alikhan N.F."/>
            <person name="Baker D."/>
            <person name="Gharbi K."/>
            <person name="Hall N."/>
            <person name="Watson M."/>
            <person name="Adriaenssens E.M."/>
            <person name="Foster-Nyarko E."/>
            <person name="Jarju S."/>
            <person name="Secka A."/>
            <person name="Antonio M."/>
            <person name="Oren A."/>
            <person name="Chaudhuri R.R."/>
            <person name="La Ragione R."/>
            <person name="Hildebrand F."/>
            <person name="Pallen M.J."/>
        </authorList>
    </citation>
    <scope>NUCLEOTIDE SEQUENCE</scope>
    <source>
        <strain evidence="12">ChiHjej13B12-12457</strain>
    </source>
</reference>
<dbReference type="PANTHER" id="PTHR37839">
    <property type="entry name" value="NA(+)-TRANSLOCATING NADH-QUINONE REDUCTASE SUBUNIT A"/>
    <property type="match status" value="1"/>
</dbReference>
<dbReference type="SUPFAM" id="SSF51230">
    <property type="entry name" value="Single hybrid motif"/>
    <property type="match status" value="1"/>
</dbReference>
<organism evidence="12 13">
    <name type="scientific">Candidatus Coprenecus avistercoris</name>
    <dbReference type="NCBI Taxonomy" id="2840730"/>
    <lineage>
        <taxon>Bacteria</taxon>
        <taxon>Pseudomonadati</taxon>
        <taxon>Bacteroidota</taxon>
        <taxon>Bacteroidia</taxon>
        <taxon>Bacteroidales</taxon>
        <taxon>Rikenellaceae</taxon>
        <taxon>Rikenellaceae incertae sedis</taxon>
        <taxon>Candidatus Coprenecus</taxon>
    </lineage>
</organism>
<keyword evidence="6 8" id="KW-0830">Ubiquinone</keyword>
<dbReference type="Gene3D" id="2.40.50.100">
    <property type="match status" value="1"/>
</dbReference>
<dbReference type="NCBIfam" id="NF003761">
    <property type="entry name" value="PRK05352.1-4"/>
    <property type="match status" value="1"/>
</dbReference>
<evidence type="ECO:0000256" key="5">
    <source>
        <dbReference type="ARBA" id="ARBA00023065"/>
    </source>
</evidence>
<accession>A0A9D1E041</accession>
<feature type="domain" description="NqrA second alpha/beta" evidence="11">
    <location>
        <begin position="115"/>
        <end position="259"/>
    </location>
</feature>
<evidence type="ECO:0000256" key="7">
    <source>
        <dbReference type="ARBA" id="ARBA00023201"/>
    </source>
</evidence>
<evidence type="ECO:0000259" key="10">
    <source>
        <dbReference type="Pfam" id="PF11973"/>
    </source>
</evidence>
<dbReference type="EMBL" id="DVHI01000028">
    <property type="protein sequence ID" value="HIR62240.1"/>
    <property type="molecule type" value="Genomic_DNA"/>
</dbReference>
<keyword evidence="1 8" id="KW-0813">Transport</keyword>
<dbReference type="InterPro" id="IPR022615">
    <property type="entry name" value="NqrA_C_domain"/>
</dbReference>
<dbReference type="NCBIfam" id="TIGR01936">
    <property type="entry name" value="nqrA"/>
    <property type="match status" value="1"/>
</dbReference>
<dbReference type="GO" id="GO:0016655">
    <property type="term" value="F:oxidoreductase activity, acting on NAD(P)H, quinone or similar compound as acceptor"/>
    <property type="evidence" value="ECO:0007669"/>
    <property type="project" value="UniProtKB-UniRule"/>
</dbReference>
<sequence>MVDYIKLKQGLDIPVEGVPSAQILKTIVSETVAVKPTDFKGLIPKLAVKEGDAVKAGTVLFVDKKRPEIKFTSPVSGTVSEIVRGEKRKLLEVRVKADPETEYAEFNLPKPEAITAEQAVSALLESGLWPCIKQRPYGIVPNPEIRPKAVYISGFDTAPLAADYDYILKDEVDNIQTAVNVLAKLAPKIHFGLCAKTHASSPFHKLSGVEFHIFDGPHPAGNVGVQINHVCPINKGDLIWTVNLQMLAIMGRFFNTGKVDMRKTVAVGGPRVSTPGYIKCISGMCFSGIADMVNDNVEKLQQGCPVRYISGNILTGTNVGKEGYLGFYDDCISLITEGTYYETFGWAKPFRTKKYSFASTYFSWLTPKKRYKMDSNLNGGVRAFVMTNKYAQVFPMNIYPVYLLKAILAEDIDKMEQLGIYEVVEEDFALCEYIDPSKIDIQAIVSKGIDLMIKEMA</sequence>
<dbReference type="GO" id="GO:0006814">
    <property type="term" value="P:sodium ion transport"/>
    <property type="evidence" value="ECO:0007669"/>
    <property type="project" value="UniProtKB-UniRule"/>
</dbReference>
<dbReference type="AlphaFoldDB" id="A0A9D1E041"/>
<comment type="similarity">
    <text evidence="8">Belongs to the NqrA family.</text>
</comment>
<keyword evidence="5 8" id="KW-0406">Ion transport</keyword>
<comment type="subunit">
    <text evidence="8">Composed of six subunits; NqrA, NqrB, NqrC, NqrD, NqrE and NqrF.</text>
</comment>
<evidence type="ECO:0000256" key="3">
    <source>
        <dbReference type="ARBA" id="ARBA00023027"/>
    </source>
</evidence>
<evidence type="ECO:0000256" key="1">
    <source>
        <dbReference type="ARBA" id="ARBA00022448"/>
    </source>
</evidence>
<keyword evidence="4 8" id="KW-0915">Sodium</keyword>